<protein>
    <submittedName>
        <fullName evidence="1">Uncharacterized protein</fullName>
    </submittedName>
</protein>
<dbReference type="Proteomes" id="UP000649604">
    <property type="component" value="Unassembled WGS sequence"/>
</dbReference>
<gene>
    <name evidence="1" type="ORF">GF339_14720</name>
</gene>
<sequence>MSRKDLLQELKLLIRSRYGLIWVKTLEEDRAASLLKILSDWVKLSLFIWSVDQGLRREINRGIQRGDAEQAIEDTKDPEQALDYIDRHHLSGMY</sequence>
<proteinExistence type="predicted"/>
<organism evidence="1 2">
    <name type="scientific">candidate division KSB3 bacterium</name>
    <dbReference type="NCBI Taxonomy" id="2044937"/>
    <lineage>
        <taxon>Bacteria</taxon>
        <taxon>candidate division KSB3</taxon>
    </lineage>
</organism>
<comment type="caution">
    <text evidence="1">The sequence shown here is derived from an EMBL/GenBank/DDBJ whole genome shotgun (WGS) entry which is preliminary data.</text>
</comment>
<evidence type="ECO:0000313" key="1">
    <source>
        <dbReference type="EMBL" id="MBD3325836.1"/>
    </source>
</evidence>
<reference evidence="1" key="1">
    <citation type="submission" date="2019-11" db="EMBL/GenBank/DDBJ databases">
        <title>Microbial mats filling the niche in hypersaline microbial mats.</title>
        <authorList>
            <person name="Wong H.L."/>
            <person name="Macleod F.I."/>
            <person name="White R.A. III"/>
            <person name="Burns B.P."/>
        </authorList>
    </citation>
    <scope>NUCLEOTIDE SEQUENCE</scope>
    <source>
        <strain evidence="1">Rbin_158</strain>
    </source>
</reference>
<feature type="non-terminal residue" evidence="1">
    <location>
        <position position="94"/>
    </location>
</feature>
<accession>A0A9D5JXL9</accession>
<name>A0A9D5JXL9_9BACT</name>
<dbReference type="AlphaFoldDB" id="A0A9D5JXL9"/>
<dbReference type="EMBL" id="WJJP01000477">
    <property type="protein sequence ID" value="MBD3325836.1"/>
    <property type="molecule type" value="Genomic_DNA"/>
</dbReference>
<evidence type="ECO:0000313" key="2">
    <source>
        <dbReference type="Proteomes" id="UP000649604"/>
    </source>
</evidence>